<comment type="caution">
    <text evidence="1">The sequence shown here is derived from an EMBL/GenBank/DDBJ whole genome shotgun (WGS) entry which is preliminary data.</text>
</comment>
<gene>
    <name evidence="1" type="ORF">HPB49_014963</name>
</gene>
<dbReference type="EMBL" id="CM023474">
    <property type="protein sequence ID" value="KAH7949746.1"/>
    <property type="molecule type" value="Genomic_DNA"/>
</dbReference>
<dbReference type="Proteomes" id="UP000821865">
    <property type="component" value="Chromosome 5"/>
</dbReference>
<organism evidence="1 2">
    <name type="scientific">Dermacentor silvarum</name>
    <name type="common">Tick</name>
    <dbReference type="NCBI Taxonomy" id="543639"/>
    <lineage>
        <taxon>Eukaryota</taxon>
        <taxon>Metazoa</taxon>
        <taxon>Ecdysozoa</taxon>
        <taxon>Arthropoda</taxon>
        <taxon>Chelicerata</taxon>
        <taxon>Arachnida</taxon>
        <taxon>Acari</taxon>
        <taxon>Parasitiformes</taxon>
        <taxon>Ixodida</taxon>
        <taxon>Ixodoidea</taxon>
        <taxon>Ixodidae</taxon>
        <taxon>Rhipicephalinae</taxon>
        <taxon>Dermacentor</taxon>
    </lineage>
</organism>
<sequence length="368" mass="41459">MPPRRRTSVDAEERKRKRAEAARARRASESVDAREARLAKARASHAKKTGEAREARLAQMRAYRARQERRGVEQRLDALERNRVAQHRRVAAETSEKYNERLLRCRAAKQIRWASMSEEEREAELALRRELQRTRHRLMPARERAQLLDRMRAAARARRAAATSNLDPAAPRTARCVVPVCHSRSAPSSILYPLPAEPSQRQAWIDFVRGCPCGGACDWNPPSNEISLVCSLHFSVRCFRFQRPRGYSVGYSKRLRRDAVPTLYPIEEQCSSVPNESFPDDTAERLASSGVEDAEGRARNSLASSRSVPGQDREHHASDQDAVQRLARLAAFEIFLLKDISTQCSVEVTSKATSCAVRTASKSVQCSG</sequence>
<accession>A0ACB8CRI7</accession>
<evidence type="ECO:0000313" key="1">
    <source>
        <dbReference type="EMBL" id="KAH7949746.1"/>
    </source>
</evidence>
<name>A0ACB8CRI7_DERSI</name>
<reference evidence="1" key="1">
    <citation type="submission" date="2020-05" db="EMBL/GenBank/DDBJ databases">
        <title>Large-scale comparative analyses of tick genomes elucidate their genetic diversity and vector capacities.</title>
        <authorList>
            <person name="Jia N."/>
            <person name="Wang J."/>
            <person name="Shi W."/>
            <person name="Du L."/>
            <person name="Sun Y."/>
            <person name="Zhan W."/>
            <person name="Jiang J."/>
            <person name="Wang Q."/>
            <person name="Zhang B."/>
            <person name="Ji P."/>
            <person name="Sakyi L.B."/>
            <person name="Cui X."/>
            <person name="Yuan T."/>
            <person name="Jiang B."/>
            <person name="Yang W."/>
            <person name="Lam T.T.-Y."/>
            <person name="Chang Q."/>
            <person name="Ding S."/>
            <person name="Wang X."/>
            <person name="Zhu J."/>
            <person name="Ruan X."/>
            <person name="Zhao L."/>
            <person name="Wei J."/>
            <person name="Que T."/>
            <person name="Du C."/>
            <person name="Cheng J."/>
            <person name="Dai P."/>
            <person name="Han X."/>
            <person name="Huang E."/>
            <person name="Gao Y."/>
            <person name="Liu J."/>
            <person name="Shao H."/>
            <person name="Ye R."/>
            <person name="Li L."/>
            <person name="Wei W."/>
            <person name="Wang X."/>
            <person name="Wang C."/>
            <person name="Yang T."/>
            <person name="Huo Q."/>
            <person name="Li W."/>
            <person name="Guo W."/>
            <person name="Chen H."/>
            <person name="Zhou L."/>
            <person name="Ni X."/>
            <person name="Tian J."/>
            <person name="Zhou Y."/>
            <person name="Sheng Y."/>
            <person name="Liu T."/>
            <person name="Pan Y."/>
            <person name="Xia L."/>
            <person name="Li J."/>
            <person name="Zhao F."/>
            <person name="Cao W."/>
        </authorList>
    </citation>
    <scope>NUCLEOTIDE SEQUENCE</scope>
    <source>
        <strain evidence="1">Dsil-2018</strain>
    </source>
</reference>
<keyword evidence="2" id="KW-1185">Reference proteome</keyword>
<proteinExistence type="predicted"/>
<protein>
    <submittedName>
        <fullName evidence="1">Uncharacterized protein</fullName>
    </submittedName>
</protein>
<evidence type="ECO:0000313" key="2">
    <source>
        <dbReference type="Proteomes" id="UP000821865"/>
    </source>
</evidence>